<name>A0A3E4V0T7_MEDGN</name>
<accession>A0A3E4V0T7</accession>
<gene>
    <name evidence="1" type="ORF">DXC31_12605</name>
</gene>
<dbReference type="EMBL" id="QSSX01000034">
    <property type="protein sequence ID" value="RGM21092.1"/>
    <property type="molecule type" value="Genomic_DNA"/>
</dbReference>
<dbReference type="Proteomes" id="UP000260808">
    <property type="component" value="Unassembled WGS sequence"/>
</dbReference>
<evidence type="ECO:0000313" key="1">
    <source>
        <dbReference type="EMBL" id="RGM21092.1"/>
    </source>
</evidence>
<proteinExistence type="predicted"/>
<organism evidence="1 2">
    <name type="scientific">Mediterraneibacter gnavus</name>
    <name type="common">Ruminococcus gnavus</name>
    <dbReference type="NCBI Taxonomy" id="33038"/>
    <lineage>
        <taxon>Bacteria</taxon>
        <taxon>Bacillati</taxon>
        <taxon>Bacillota</taxon>
        <taxon>Clostridia</taxon>
        <taxon>Lachnospirales</taxon>
        <taxon>Lachnospiraceae</taxon>
        <taxon>Mediterraneibacter</taxon>
    </lineage>
</organism>
<protein>
    <submittedName>
        <fullName evidence="1">Uncharacterized protein</fullName>
    </submittedName>
</protein>
<evidence type="ECO:0000313" key="2">
    <source>
        <dbReference type="Proteomes" id="UP000260808"/>
    </source>
</evidence>
<dbReference type="AlphaFoldDB" id="A0A3E4V0T7"/>
<comment type="caution">
    <text evidence="1">The sequence shown here is derived from an EMBL/GenBank/DDBJ whole genome shotgun (WGS) entry which is preliminary data.</text>
</comment>
<sequence length="164" mass="18579">MGFFSRIFSRQAEAEPAAPIVKLPDDRILRYKITGKNPGTRRRNTRRVLCGSWEAISDVEARTGLLPPFTHELEMPEVTEAQLELMKKLGVPMLDGMYRADASALIQHALDEVPLFPDRGLPRPILQFLIDHKLLLSSWLSVSDLEDEFVETLPGLRALIKKCK</sequence>
<reference evidence="1 2" key="1">
    <citation type="submission" date="2018-08" db="EMBL/GenBank/DDBJ databases">
        <title>A genome reference for cultivated species of the human gut microbiota.</title>
        <authorList>
            <person name="Zou Y."/>
            <person name="Xue W."/>
            <person name="Luo G."/>
        </authorList>
    </citation>
    <scope>NUCLEOTIDE SEQUENCE [LARGE SCALE GENOMIC DNA]</scope>
    <source>
        <strain evidence="1 2">TF01-20-2</strain>
    </source>
</reference>